<gene>
    <name evidence="1" type="ORF">EV182_001232</name>
</gene>
<evidence type="ECO:0000313" key="1">
    <source>
        <dbReference type="EMBL" id="KAJ1679835.1"/>
    </source>
</evidence>
<name>A0ACC1HTD5_9FUNG</name>
<organism evidence="1 2">
    <name type="scientific">Spiromyces aspiralis</name>
    <dbReference type="NCBI Taxonomy" id="68401"/>
    <lineage>
        <taxon>Eukaryota</taxon>
        <taxon>Fungi</taxon>
        <taxon>Fungi incertae sedis</taxon>
        <taxon>Zoopagomycota</taxon>
        <taxon>Kickxellomycotina</taxon>
        <taxon>Kickxellomycetes</taxon>
        <taxon>Kickxellales</taxon>
        <taxon>Kickxellaceae</taxon>
        <taxon>Spiromyces</taxon>
    </lineage>
</organism>
<evidence type="ECO:0000313" key="2">
    <source>
        <dbReference type="Proteomes" id="UP001145114"/>
    </source>
</evidence>
<comment type="caution">
    <text evidence="1">The sequence shown here is derived from an EMBL/GenBank/DDBJ whole genome shotgun (WGS) entry which is preliminary data.</text>
</comment>
<keyword evidence="2" id="KW-1185">Reference proteome</keyword>
<dbReference type="Proteomes" id="UP001145114">
    <property type="component" value="Unassembled WGS sequence"/>
</dbReference>
<accession>A0ACC1HTD5</accession>
<dbReference type="EMBL" id="JAMZIH010000156">
    <property type="protein sequence ID" value="KAJ1679835.1"/>
    <property type="molecule type" value="Genomic_DNA"/>
</dbReference>
<proteinExistence type="predicted"/>
<sequence length="490" mass="52710">MGNCCSSNCPHRNGYGFRGSSSHAVSSNTAEVGAAAGRPHPREHRMLSEGAGEGCLCTDYRHAVGDTTRPSLRGNSRRRRNRRNRRPCTRCGRRQASCECAEVDLSRNLVWESDIPMTRDELTRQREMFWETAPVYSGRQEIWQALHEVCTTDDEELARAIIHTLGIKVPSGCLQDGCFDELGNYYDLPEFCFSDPTNLITESLFPSVRERDSGITSPGYPAMASASVFGYDDGSLTSVCGHQSQPQQHQPIASAAAASPPSRLPISRVTTAATSMGPVQTVPGTVTINASDAHRDNITPINADGMPVAPGSSSPVTATTPHPNVGFGGGDDDEGNTKFVAPFPKTPYCNSTNIDDSFYSHRLSYDSINTTVGPSGSAHESITLSRPILATPGDESPASPPPSAPPQSLIPLTIRLNTGKDVTLQALATDTADDIRSRLLSSQGWDPATTRLRFFYLGKPIPHSSAIFDDIVKRIGGGSIAIIQAMVSFN</sequence>
<protein>
    <submittedName>
        <fullName evidence="1">Uncharacterized protein</fullName>
    </submittedName>
</protein>
<reference evidence="1" key="1">
    <citation type="submission" date="2022-06" db="EMBL/GenBank/DDBJ databases">
        <title>Phylogenomic reconstructions and comparative analyses of Kickxellomycotina fungi.</title>
        <authorList>
            <person name="Reynolds N.K."/>
            <person name="Stajich J.E."/>
            <person name="Barry K."/>
            <person name="Grigoriev I.V."/>
            <person name="Crous P."/>
            <person name="Smith M.E."/>
        </authorList>
    </citation>
    <scope>NUCLEOTIDE SEQUENCE</scope>
    <source>
        <strain evidence="1">RSA 2271</strain>
    </source>
</reference>